<protein>
    <recommendedName>
        <fullName evidence="1">ChrB N-terminal domain-containing protein</fullName>
    </recommendedName>
</protein>
<dbReference type="RefSeq" id="WP_220209297.1">
    <property type="nucleotide sequence ID" value="NZ_BNJK01000002.1"/>
</dbReference>
<comment type="caution">
    <text evidence="2">The sequence shown here is derived from an EMBL/GenBank/DDBJ whole genome shotgun (WGS) entry which is preliminary data.</text>
</comment>
<proteinExistence type="predicted"/>
<evidence type="ECO:0000313" key="2">
    <source>
        <dbReference type="EMBL" id="GHO98584.1"/>
    </source>
</evidence>
<feature type="domain" description="ChrB N-terminal" evidence="1">
    <location>
        <begin position="21"/>
        <end position="176"/>
    </location>
</feature>
<sequence>MDVRQWVLFLPQTPAVPSSLRVSVWRRMQQLGAVALQNGVWVLPRMGSIERTLQKVLTDLEAQGGGGFLLTAQVLQPEQEERMIERFRSEREQDYTEFLDRCERFLGEVEKETKAQKFTFAELQENEEDWHKLKVWLRKIHARDFFGGPQREAASEALLRCQQVLKDYTTQVYRQQGYDPPADLDVGEETPLER</sequence>
<accession>A0A8J3IVF8</accession>
<gene>
    <name evidence="2" type="ORF">KSF_086320</name>
</gene>
<dbReference type="EMBL" id="BNJK01000002">
    <property type="protein sequence ID" value="GHO98584.1"/>
    <property type="molecule type" value="Genomic_DNA"/>
</dbReference>
<dbReference type="Proteomes" id="UP000597444">
    <property type="component" value="Unassembled WGS sequence"/>
</dbReference>
<organism evidence="2 3">
    <name type="scientific">Reticulibacter mediterranei</name>
    <dbReference type="NCBI Taxonomy" id="2778369"/>
    <lineage>
        <taxon>Bacteria</taxon>
        <taxon>Bacillati</taxon>
        <taxon>Chloroflexota</taxon>
        <taxon>Ktedonobacteria</taxon>
        <taxon>Ktedonobacterales</taxon>
        <taxon>Reticulibacteraceae</taxon>
        <taxon>Reticulibacter</taxon>
    </lineage>
</organism>
<dbReference type="Pfam" id="PF20229">
    <property type="entry name" value="ChrB_N"/>
    <property type="match status" value="1"/>
</dbReference>
<keyword evidence="3" id="KW-1185">Reference proteome</keyword>
<name>A0A8J3IVF8_9CHLR</name>
<dbReference type="AlphaFoldDB" id="A0A8J3IVF8"/>
<evidence type="ECO:0000313" key="3">
    <source>
        <dbReference type="Proteomes" id="UP000597444"/>
    </source>
</evidence>
<reference evidence="2" key="1">
    <citation type="submission" date="2020-10" db="EMBL/GenBank/DDBJ databases">
        <title>Taxonomic study of unclassified bacteria belonging to the class Ktedonobacteria.</title>
        <authorList>
            <person name="Yabe S."/>
            <person name="Wang C.M."/>
            <person name="Zheng Y."/>
            <person name="Sakai Y."/>
            <person name="Cavaletti L."/>
            <person name="Monciardini P."/>
            <person name="Donadio S."/>
        </authorList>
    </citation>
    <scope>NUCLEOTIDE SEQUENCE</scope>
    <source>
        <strain evidence="2">ID150040</strain>
    </source>
</reference>
<evidence type="ECO:0000259" key="1">
    <source>
        <dbReference type="Pfam" id="PF20229"/>
    </source>
</evidence>
<dbReference type="InterPro" id="IPR046858">
    <property type="entry name" value="ChrB_N"/>
</dbReference>